<dbReference type="Proteomes" id="UP001283361">
    <property type="component" value="Unassembled WGS sequence"/>
</dbReference>
<organism evidence="2 3">
    <name type="scientific">Elysia crispata</name>
    <name type="common">lettuce slug</name>
    <dbReference type="NCBI Taxonomy" id="231223"/>
    <lineage>
        <taxon>Eukaryota</taxon>
        <taxon>Metazoa</taxon>
        <taxon>Spiralia</taxon>
        <taxon>Lophotrochozoa</taxon>
        <taxon>Mollusca</taxon>
        <taxon>Gastropoda</taxon>
        <taxon>Heterobranchia</taxon>
        <taxon>Euthyneura</taxon>
        <taxon>Panpulmonata</taxon>
        <taxon>Sacoglossa</taxon>
        <taxon>Placobranchoidea</taxon>
        <taxon>Plakobranchidae</taxon>
        <taxon>Elysia</taxon>
    </lineage>
</organism>
<sequence length="178" mass="20420">MTEVSEAAWTHCFHGRAHFYLQPKSLSQRQPVRYSCRLVPHTRLLLFRFINPAQFSEKWFQNQLDDEFLSLCNGSSHYILELQFVSPRGLASDKRQQTEGDVELRDSGTVEDRQQPHSFTGDGEAWQSLIDFLSGPRSRGIQAQNVDFSGFSRNEQGHSPIVHESLAEDIRCHLRSTA</sequence>
<protein>
    <submittedName>
        <fullName evidence="2">Uncharacterized protein</fullName>
    </submittedName>
</protein>
<keyword evidence="3" id="KW-1185">Reference proteome</keyword>
<feature type="region of interest" description="Disordered" evidence="1">
    <location>
        <begin position="99"/>
        <end position="122"/>
    </location>
</feature>
<dbReference type="EMBL" id="JAWDGP010005812">
    <property type="protein sequence ID" value="KAK3751604.1"/>
    <property type="molecule type" value="Genomic_DNA"/>
</dbReference>
<evidence type="ECO:0000313" key="2">
    <source>
        <dbReference type="EMBL" id="KAK3751604.1"/>
    </source>
</evidence>
<evidence type="ECO:0000313" key="3">
    <source>
        <dbReference type="Proteomes" id="UP001283361"/>
    </source>
</evidence>
<comment type="caution">
    <text evidence="2">The sequence shown here is derived from an EMBL/GenBank/DDBJ whole genome shotgun (WGS) entry which is preliminary data.</text>
</comment>
<reference evidence="2" key="1">
    <citation type="journal article" date="2023" name="G3 (Bethesda)">
        <title>A reference genome for the long-term kleptoplast-retaining sea slug Elysia crispata morphotype clarki.</title>
        <authorList>
            <person name="Eastman K.E."/>
            <person name="Pendleton A.L."/>
            <person name="Shaikh M.A."/>
            <person name="Suttiyut T."/>
            <person name="Ogas R."/>
            <person name="Tomko P."/>
            <person name="Gavelis G."/>
            <person name="Widhalm J.R."/>
            <person name="Wisecaver J.H."/>
        </authorList>
    </citation>
    <scope>NUCLEOTIDE SEQUENCE</scope>
    <source>
        <strain evidence="2">ECLA1</strain>
    </source>
</reference>
<name>A0AAE1D206_9GAST</name>
<gene>
    <name evidence="2" type="ORF">RRG08_012666</name>
</gene>
<dbReference type="AlphaFoldDB" id="A0AAE1D206"/>
<feature type="compositionally biased region" description="Basic and acidic residues" evidence="1">
    <location>
        <begin position="99"/>
        <end position="115"/>
    </location>
</feature>
<evidence type="ECO:0000256" key="1">
    <source>
        <dbReference type="SAM" id="MobiDB-lite"/>
    </source>
</evidence>
<accession>A0AAE1D206</accession>
<proteinExistence type="predicted"/>